<evidence type="ECO:0000256" key="2">
    <source>
        <dbReference type="SAM" id="Phobius"/>
    </source>
</evidence>
<dbReference type="AlphaFoldDB" id="W3WT81"/>
<keyword evidence="2" id="KW-1133">Transmembrane helix</keyword>
<dbReference type="RefSeq" id="XP_007838506.1">
    <property type="nucleotide sequence ID" value="XM_007840315.1"/>
</dbReference>
<name>W3WT81_PESFW</name>
<dbReference type="HOGENOM" id="CLU_2441579_0_0_1"/>
<dbReference type="InParanoid" id="W3WT81"/>
<keyword evidence="2" id="KW-0812">Transmembrane</keyword>
<protein>
    <submittedName>
        <fullName evidence="3">Uncharacterized protein</fullName>
    </submittedName>
</protein>
<keyword evidence="2" id="KW-0472">Membrane</keyword>
<evidence type="ECO:0000313" key="4">
    <source>
        <dbReference type="Proteomes" id="UP000030651"/>
    </source>
</evidence>
<dbReference type="EMBL" id="KI912117">
    <property type="protein sequence ID" value="ETS76347.1"/>
    <property type="molecule type" value="Genomic_DNA"/>
</dbReference>
<keyword evidence="4" id="KW-1185">Reference proteome</keyword>
<feature type="transmembrane region" description="Helical" evidence="2">
    <location>
        <begin position="71"/>
        <end position="89"/>
    </location>
</feature>
<dbReference type="KEGG" id="pfy:PFICI_11734"/>
<sequence>MSQSMTPVTVLMAAASTTSSSKTSSSTSTTTNAATTSGGSEVCKRKVKSGSDGSTSGDDGSTCSSGGRFELGLVLFGATAVAALVGVVIL</sequence>
<reference evidence="4" key="1">
    <citation type="journal article" date="2015" name="BMC Genomics">
        <title>Genomic and transcriptomic analysis of the endophytic fungus Pestalotiopsis fici reveals its lifestyle and high potential for synthesis of natural products.</title>
        <authorList>
            <person name="Wang X."/>
            <person name="Zhang X."/>
            <person name="Liu L."/>
            <person name="Xiang M."/>
            <person name="Wang W."/>
            <person name="Sun X."/>
            <person name="Che Y."/>
            <person name="Guo L."/>
            <person name="Liu G."/>
            <person name="Guo L."/>
            <person name="Wang C."/>
            <person name="Yin W.B."/>
            <person name="Stadler M."/>
            <person name="Zhang X."/>
            <person name="Liu X."/>
        </authorList>
    </citation>
    <scope>NUCLEOTIDE SEQUENCE [LARGE SCALE GENOMIC DNA]</scope>
    <source>
        <strain evidence="4">W106-1 / CGMCC3.15140</strain>
    </source>
</reference>
<accession>W3WT81</accession>
<feature type="compositionally biased region" description="Low complexity" evidence="1">
    <location>
        <begin position="16"/>
        <end position="37"/>
    </location>
</feature>
<evidence type="ECO:0000256" key="1">
    <source>
        <dbReference type="SAM" id="MobiDB-lite"/>
    </source>
</evidence>
<evidence type="ECO:0000313" key="3">
    <source>
        <dbReference type="EMBL" id="ETS76347.1"/>
    </source>
</evidence>
<feature type="compositionally biased region" description="Low complexity" evidence="1">
    <location>
        <begin position="50"/>
        <end position="63"/>
    </location>
</feature>
<dbReference type="Proteomes" id="UP000030651">
    <property type="component" value="Unassembled WGS sequence"/>
</dbReference>
<organism evidence="3 4">
    <name type="scientific">Pestalotiopsis fici (strain W106-1 / CGMCC3.15140)</name>
    <dbReference type="NCBI Taxonomy" id="1229662"/>
    <lineage>
        <taxon>Eukaryota</taxon>
        <taxon>Fungi</taxon>
        <taxon>Dikarya</taxon>
        <taxon>Ascomycota</taxon>
        <taxon>Pezizomycotina</taxon>
        <taxon>Sordariomycetes</taxon>
        <taxon>Xylariomycetidae</taxon>
        <taxon>Amphisphaeriales</taxon>
        <taxon>Sporocadaceae</taxon>
        <taxon>Pestalotiopsis</taxon>
    </lineage>
</organism>
<gene>
    <name evidence="3" type="ORF">PFICI_11734</name>
</gene>
<dbReference type="GeneID" id="19276747"/>
<proteinExistence type="predicted"/>
<feature type="region of interest" description="Disordered" evidence="1">
    <location>
        <begin position="16"/>
        <end position="63"/>
    </location>
</feature>